<feature type="domain" description="CP-type G" evidence="9">
    <location>
        <begin position="216"/>
        <end position="378"/>
    </location>
</feature>
<dbReference type="PANTHER" id="PTHR11089:SF9">
    <property type="entry name" value="NUCLEOLAR GTP-BINDING PROTEIN 2"/>
    <property type="match status" value="1"/>
</dbReference>
<keyword evidence="5 7" id="KW-0342">GTP-binding</keyword>
<dbReference type="InterPro" id="IPR006073">
    <property type="entry name" value="GTP-bd"/>
</dbReference>
<gene>
    <name evidence="10" type="ORF">E0Z10_g9655</name>
</gene>
<evidence type="ECO:0000256" key="4">
    <source>
        <dbReference type="ARBA" id="ARBA00022741"/>
    </source>
</evidence>
<dbReference type="PANTHER" id="PTHR11089">
    <property type="entry name" value="GTP-BINDING PROTEIN-RELATED"/>
    <property type="match status" value="1"/>
</dbReference>
<evidence type="ECO:0000313" key="10">
    <source>
        <dbReference type="EMBL" id="TGJ79109.1"/>
    </source>
</evidence>
<dbReference type="InterPro" id="IPR018620">
    <property type="entry name" value="Ubiquitin3-bd_protein_But2_C"/>
</dbReference>
<dbReference type="Pfam" id="PF09792">
    <property type="entry name" value="But2"/>
    <property type="match status" value="1"/>
</dbReference>
<evidence type="ECO:0000256" key="1">
    <source>
        <dbReference type="ARBA" id="ARBA00003892"/>
    </source>
</evidence>
<comment type="function">
    <text evidence="1 7">GTPase that associates with pre-60S ribosomal subunits in the nucleolus and is required for their nuclear export and maturation.</text>
</comment>
<organism evidence="10 11">
    <name type="scientific">Xylaria hypoxylon</name>
    <dbReference type="NCBI Taxonomy" id="37992"/>
    <lineage>
        <taxon>Eukaryota</taxon>
        <taxon>Fungi</taxon>
        <taxon>Dikarya</taxon>
        <taxon>Ascomycota</taxon>
        <taxon>Pezizomycotina</taxon>
        <taxon>Sordariomycetes</taxon>
        <taxon>Xylariomycetidae</taxon>
        <taxon>Xylariales</taxon>
        <taxon>Xylariaceae</taxon>
        <taxon>Xylaria</taxon>
    </lineage>
</organism>
<evidence type="ECO:0000256" key="7">
    <source>
        <dbReference type="RuleBase" id="RU364023"/>
    </source>
</evidence>
<name>A0A4Z0Y4V8_9PEZI</name>
<reference evidence="10 11" key="1">
    <citation type="submission" date="2019-03" db="EMBL/GenBank/DDBJ databases">
        <title>Draft genome sequence of Xylaria hypoxylon DSM 108379, a ubiquitous saprotrophic-parasitic fungi on hardwood.</title>
        <authorList>
            <person name="Buettner E."/>
            <person name="Leonhardt S."/>
            <person name="Gebauer A.M."/>
            <person name="Liers C."/>
            <person name="Hofrichter M."/>
            <person name="Kellner H."/>
        </authorList>
    </citation>
    <scope>NUCLEOTIDE SEQUENCE [LARGE SCALE GENOMIC DNA]</scope>
    <source>
        <strain evidence="10 11">DSM 108379</strain>
    </source>
</reference>
<comment type="similarity">
    <text evidence="7">Belongs to the TRAFAC class YlqF/YawG GTPase family. NOG2 subfamily.</text>
</comment>
<dbReference type="InterPro" id="IPR024929">
    <property type="entry name" value="GNL2_CP_dom"/>
</dbReference>
<dbReference type="InterPro" id="IPR027417">
    <property type="entry name" value="P-loop_NTPase"/>
</dbReference>
<feature type="compositionally biased region" description="Acidic residues" evidence="8">
    <location>
        <begin position="591"/>
        <end position="619"/>
    </location>
</feature>
<dbReference type="GO" id="GO:0005525">
    <property type="term" value="F:GTP binding"/>
    <property type="evidence" value="ECO:0007669"/>
    <property type="project" value="UniProtKB-KW"/>
</dbReference>
<feature type="region of interest" description="Disordered" evidence="8">
    <location>
        <begin position="778"/>
        <end position="866"/>
    </location>
</feature>
<dbReference type="OrthoDB" id="444945at2759"/>
<dbReference type="Pfam" id="PF08153">
    <property type="entry name" value="NGP1NT"/>
    <property type="match status" value="1"/>
</dbReference>
<dbReference type="InterPro" id="IPR050755">
    <property type="entry name" value="TRAFAC_YlqF/YawG_RiboMat"/>
</dbReference>
<keyword evidence="6 7" id="KW-0539">Nucleus</keyword>
<comment type="subcellular location">
    <subcellularLocation>
        <location evidence="2 7">Nucleus</location>
        <location evidence="2 7">Nucleolus</location>
    </subcellularLocation>
</comment>
<dbReference type="InterPro" id="IPR012971">
    <property type="entry name" value="NOG2_N_dom"/>
</dbReference>
<evidence type="ECO:0000256" key="2">
    <source>
        <dbReference type="ARBA" id="ARBA00004604"/>
    </source>
</evidence>
<evidence type="ECO:0000256" key="8">
    <source>
        <dbReference type="SAM" id="MobiDB-lite"/>
    </source>
</evidence>
<dbReference type="STRING" id="37992.A0A4Z0Y4V8"/>
<dbReference type="FunFam" id="3.40.50.300:FF:000559">
    <property type="entry name" value="Nuclear/nucleolar GTPase 2"/>
    <property type="match status" value="1"/>
</dbReference>
<dbReference type="Pfam" id="PF01926">
    <property type="entry name" value="MMR_HSR1"/>
    <property type="match status" value="1"/>
</dbReference>
<dbReference type="EMBL" id="SKBN01000315">
    <property type="protein sequence ID" value="TGJ79109.1"/>
    <property type="molecule type" value="Genomic_DNA"/>
</dbReference>
<evidence type="ECO:0000256" key="5">
    <source>
        <dbReference type="ARBA" id="ARBA00023134"/>
    </source>
</evidence>
<dbReference type="PRINTS" id="PR00326">
    <property type="entry name" value="GTP1OBG"/>
</dbReference>
<dbReference type="SUPFAM" id="SSF52540">
    <property type="entry name" value="P-loop containing nucleoside triphosphate hydrolases"/>
    <property type="match status" value="1"/>
</dbReference>
<evidence type="ECO:0000256" key="3">
    <source>
        <dbReference type="ARBA" id="ARBA00022127"/>
    </source>
</evidence>
<dbReference type="Gene3D" id="1.10.1580.10">
    <property type="match status" value="1"/>
</dbReference>
<dbReference type="InterPro" id="IPR023179">
    <property type="entry name" value="GTP-bd_ortho_bundle_sf"/>
</dbReference>
<feature type="region of interest" description="Disordered" evidence="8">
    <location>
        <begin position="1"/>
        <end position="43"/>
    </location>
</feature>
<sequence>MGTGKKERNRLSREGKTGSMDNVKIKGENFYSASADKRDHRDAKRVRALNIRKDHGPQRNAEGTIVQAAKYQSRDAPTARIEPNRRWFQNTRVISQDSLSQFREAMAERSSDPYSVLLKSNKLPMSLIRDGSDIPGLKQHQAKMAIETHSFADTFGPKSHRKRVKLGVSSLTDLAEGTETSMDTYKERLEQARFLSGLGENTEEGGEDRVEMADAVSLAVEPVFNSSDVVLHVLDARNPEGTRCRAVEQYLKKEAPHKHLIFILNKVDLIPTSVAAAWVRYLSKEVPTLAFHSSINNSFGKGQLISLLRQFSSLHKDRKQISVGLIGYPNVGKSSLINTLKAKKVTTVAPIPGETKVWQFVTLMKRIYLIDCPGIVPPNAHDTPTDILLRGVVRIEKVENPEQYILPMMEKVKRQHLERTYEISNWKNHHEFLEILGRKGGRLLKAGEVDMDGVAKMVLTGQLTPMPSYFLSVPRSELDPSRGSFFSVLVYMLPFADSLVDFMRGKIPWFTPTPKADTENKTDVFEGRQGRLGEMPMKRKRNEDDDVSSVSIPVAKSTDAKDVDHDDDDDDDEDDEEFGGFSEDDKPDGASGDDAEEAASGDEDDMIPLEELSDSDDSSSDVMLIPFLSIFWLQSLSLVDAHATRDNVGCGFHLSCSGAFNGSIGEKSSGQARASSDVSPSLFTWFGDAFADQQGRGCWWTPPTFTLQCDKSQAPDHGFQIGCNGAVSFNGQSVFYECPTGEGDEVNIYLRPNGGQCHEITIRADNCAPSTCPGGGIAPGGGGAGPAPGATNSPTSSGATIPSTLTTLSSSATPSTPAIPPTSTSSTSQGPPIPSPFTTGEQTTRTRITSTSTITTTQPAPTSSECVEVGPDKIILTDLGNPDTAYGPNDAQHIQVSPNASSIFNFRFDDADLGKTCEITFRIGSGRPFNLTGTRLVAFAALEGWADANTTYNSMPRVIETMDNTVLSEGLEHAFGPFPCPGSTTQSGILLSEGPMADTCFDCQQGEGIGIFLKKC</sequence>
<keyword evidence="4 7" id="KW-0547">Nucleotide-binding</keyword>
<evidence type="ECO:0000259" key="9">
    <source>
        <dbReference type="PROSITE" id="PS51721"/>
    </source>
</evidence>
<evidence type="ECO:0000256" key="6">
    <source>
        <dbReference type="ARBA" id="ARBA00023242"/>
    </source>
</evidence>
<feature type="region of interest" description="Disordered" evidence="8">
    <location>
        <begin position="512"/>
        <end position="619"/>
    </location>
</feature>
<feature type="compositionally biased region" description="Acidic residues" evidence="8">
    <location>
        <begin position="565"/>
        <end position="578"/>
    </location>
</feature>
<dbReference type="PROSITE" id="PS51721">
    <property type="entry name" value="G_CP"/>
    <property type="match status" value="1"/>
</dbReference>
<dbReference type="CDD" id="cd01858">
    <property type="entry name" value="NGP_1"/>
    <property type="match status" value="1"/>
</dbReference>
<feature type="compositionally biased region" description="Low complexity" evidence="8">
    <location>
        <begin position="799"/>
        <end position="864"/>
    </location>
</feature>
<dbReference type="Pfam" id="PF22799">
    <property type="entry name" value="PIR1-like_C"/>
    <property type="match status" value="1"/>
</dbReference>
<comment type="caution">
    <text evidence="10">The sequence shown here is derived from an EMBL/GenBank/DDBJ whole genome shotgun (WGS) entry which is preliminary data.</text>
</comment>
<dbReference type="Proteomes" id="UP000297716">
    <property type="component" value="Unassembled WGS sequence"/>
</dbReference>
<protein>
    <recommendedName>
        <fullName evidence="3 7">Nucleolar GTP-binding protein 2</fullName>
    </recommendedName>
</protein>
<keyword evidence="11" id="KW-1185">Reference proteome</keyword>
<evidence type="ECO:0000313" key="11">
    <source>
        <dbReference type="Proteomes" id="UP000297716"/>
    </source>
</evidence>
<feature type="compositionally biased region" description="Basic and acidic residues" evidence="8">
    <location>
        <begin position="516"/>
        <end position="531"/>
    </location>
</feature>
<dbReference type="InterPro" id="IPR030378">
    <property type="entry name" value="G_CP_dom"/>
</dbReference>
<dbReference type="AlphaFoldDB" id="A0A4Z0Y4V8"/>
<dbReference type="Gene3D" id="3.40.50.300">
    <property type="entry name" value="P-loop containing nucleotide triphosphate hydrolases"/>
    <property type="match status" value="1"/>
</dbReference>
<dbReference type="InterPro" id="IPR054508">
    <property type="entry name" value="PIR1-like_C"/>
</dbReference>
<feature type="compositionally biased region" description="Basic and acidic residues" evidence="8">
    <location>
        <begin position="1"/>
        <end position="16"/>
    </location>
</feature>
<dbReference type="GO" id="GO:0005730">
    <property type="term" value="C:nucleolus"/>
    <property type="evidence" value="ECO:0007669"/>
    <property type="project" value="UniProtKB-SubCell"/>
</dbReference>
<proteinExistence type="inferred from homology"/>
<accession>A0A4Z0Y4V8</accession>